<dbReference type="OrthoDB" id="4749477at2759"/>
<dbReference type="AlphaFoldDB" id="A0A0A1T4R2"/>
<evidence type="ECO:0000313" key="2">
    <source>
        <dbReference type="EMBL" id="CEJ81075.1"/>
    </source>
</evidence>
<keyword evidence="3" id="KW-1185">Reference proteome</keyword>
<feature type="domain" description="F-box" evidence="1">
    <location>
        <begin position="1"/>
        <end position="45"/>
    </location>
</feature>
<dbReference type="Proteomes" id="UP000039046">
    <property type="component" value="Unassembled WGS sequence"/>
</dbReference>
<dbReference type="SUPFAM" id="SSF81383">
    <property type="entry name" value="F-box domain"/>
    <property type="match status" value="1"/>
</dbReference>
<dbReference type="EMBL" id="CDHN01000001">
    <property type="protein sequence ID" value="CEJ81075.1"/>
    <property type="molecule type" value="Genomic_DNA"/>
</dbReference>
<accession>A0A0A1T4R2</accession>
<protein>
    <recommendedName>
        <fullName evidence="1">F-box domain-containing protein</fullName>
    </recommendedName>
</protein>
<dbReference type="HOGENOM" id="CLU_687325_0_0_1"/>
<evidence type="ECO:0000259" key="1">
    <source>
        <dbReference type="PROSITE" id="PS50181"/>
    </source>
</evidence>
<dbReference type="PROSITE" id="PS50181">
    <property type="entry name" value="FBOX"/>
    <property type="match status" value="1"/>
</dbReference>
<organism evidence="2 3">
    <name type="scientific">[Torrubiella] hemipterigena</name>
    <dbReference type="NCBI Taxonomy" id="1531966"/>
    <lineage>
        <taxon>Eukaryota</taxon>
        <taxon>Fungi</taxon>
        <taxon>Dikarya</taxon>
        <taxon>Ascomycota</taxon>
        <taxon>Pezizomycotina</taxon>
        <taxon>Sordariomycetes</taxon>
        <taxon>Hypocreomycetidae</taxon>
        <taxon>Hypocreales</taxon>
        <taxon>Clavicipitaceae</taxon>
        <taxon>Clavicipitaceae incertae sedis</taxon>
        <taxon>'Torrubiella' clade</taxon>
    </lineage>
</organism>
<reference evidence="2 3" key="1">
    <citation type="journal article" date="2015" name="Genome Announc.">
        <title>Draft Genome Sequence and Gene Annotation of the Entomopathogenic Fungus Verticillium hemipterigenum.</title>
        <authorList>
            <person name="Horn F."/>
            <person name="Habel A."/>
            <person name="Scharf D.H."/>
            <person name="Dworschak J."/>
            <person name="Brakhage A.A."/>
            <person name="Guthke R."/>
            <person name="Hertweck C."/>
            <person name="Linde J."/>
        </authorList>
    </citation>
    <scope>NUCLEOTIDE SEQUENCE [LARGE SCALE GENOMIC DNA]</scope>
</reference>
<gene>
    <name evidence="2" type="ORF">VHEMI01225</name>
</gene>
<sequence length="401" mass="45097">MPIESLPGSILRQVLAYLPQHELEELALVCRAWVAVCRELFWSRLTLECAEYISENNLPLLLQTDSSIPRRLGKLLIVDYEVDDEDAAEWRKTLLTIMNHFDCIDMVTIGSLDLTTWTLEERQALLKPKLSISSLIIQHLKADSLNEILPFILEASSVKFLGLGNLEVPTQDIGEILLPSLPKHCLNRLRHLALFGTNATLWETLLPYIVEHTNLENLMTLVLNGSNNRIVPDVLQKSRSTLCSLAILPEDNVHYELGEMSLQNLSFDFSTYPRKEHILKSMVQTVCRTSTIGHLFISCGTGMIKKEMHPSDGEPIWTELDEYLSAKAGLKSITCIMELDSCMSSLMYMPGALGGILNEWKRDLLQAMQSFLPLCSDKGLLQVKQVPPGWTSSPFADAHIP</sequence>
<evidence type="ECO:0000313" key="3">
    <source>
        <dbReference type="Proteomes" id="UP000039046"/>
    </source>
</evidence>
<dbReference type="Pfam" id="PF12937">
    <property type="entry name" value="F-box-like"/>
    <property type="match status" value="1"/>
</dbReference>
<proteinExistence type="predicted"/>
<name>A0A0A1T4R2_9HYPO</name>
<dbReference type="Gene3D" id="1.20.1280.50">
    <property type="match status" value="1"/>
</dbReference>
<dbReference type="InterPro" id="IPR001810">
    <property type="entry name" value="F-box_dom"/>
</dbReference>
<dbReference type="InterPro" id="IPR036047">
    <property type="entry name" value="F-box-like_dom_sf"/>
</dbReference>